<reference evidence="1 2" key="2">
    <citation type="journal article" date="2023" name="Plant Pathol.">
        <title>Dismantling and reorganizing Pseudomonas marginalis sensu#lato.</title>
        <authorList>
            <person name="Sawada H."/>
            <person name="Fujikawa T."/>
            <person name="Satou M."/>
        </authorList>
    </citation>
    <scope>NUCLEOTIDE SEQUENCE [LARGE SCALE GENOMIC DNA]</scope>
    <source>
        <strain evidence="1 2">MAFF 302030</strain>
    </source>
</reference>
<dbReference type="RefSeq" id="WP_268264438.1">
    <property type="nucleotide sequence ID" value="NZ_JALQCW010000006.1"/>
</dbReference>
<sequence>MNSIDFNKFNIGSIIRPTEKSDALKHQLGFLIKVLETLDIKFSGCENDPSYLVKKYIGGEIPIEECKAEASGWWAKIDEKGAIREFKDREVLIARLAICLLSNDEDDISILGDNLSWFFEVLGFLGVDMTKPVEMMIEYFEFK</sequence>
<reference evidence="1 2" key="1">
    <citation type="journal article" date="2022" name="Int. J. Syst. Evol. Microbiol.">
        <title>Pseudomonas aegrilactucae sp. nov. and Pseudomonas morbosilactucae sp. nov., pathogens causing bacterial rot of lettuce in Japan.</title>
        <authorList>
            <person name="Sawada H."/>
            <person name="Fujikawa T."/>
            <person name="Satou M."/>
        </authorList>
    </citation>
    <scope>NUCLEOTIDE SEQUENCE [LARGE SCALE GENOMIC DNA]</scope>
    <source>
        <strain evidence="1 2">MAFF 302030</strain>
    </source>
</reference>
<organism evidence="1 2">
    <name type="scientific">Pseudomonas morbosilactucae</name>
    <dbReference type="NCBI Taxonomy" id="2938197"/>
    <lineage>
        <taxon>Bacteria</taxon>
        <taxon>Pseudomonadati</taxon>
        <taxon>Pseudomonadota</taxon>
        <taxon>Gammaproteobacteria</taxon>
        <taxon>Pseudomonadales</taxon>
        <taxon>Pseudomonadaceae</taxon>
        <taxon>Pseudomonas</taxon>
    </lineage>
</organism>
<dbReference type="Proteomes" id="UP001155059">
    <property type="component" value="Unassembled WGS sequence"/>
</dbReference>
<gene>
    <name evidence="1" type="ORF">M1B34_03310</name>
</gene>
<accession>A0A9X1YR97</accession>
<proteinExistence type="predicted"/>
<dbReference type="AlphaFoldDB" id="A0A9X1YR97"/>
<evidence type="ECO:0000313" key="1">
    <source>
        <dbReference type="EMBL" id="MCK9796797.1"/>
    </source>
</evidence>
<dbReference type="EMBL" id="JALQCW010000006">
    <property type="protein sequence ID" value="MCK9796797.1"/>
    <property type="molecule type" value="Genomic_DNA"/>
</dbReference>
<comment type="caution">
    <text evidence="1">The sequence shown here is derived from an EMBL/GenBank/DDBJ whole genome shotgun (WGS) entry which is preliminary data.</text>
</comment>
<protein>
    <submittedName>
        <fullName evidence="1">Uncharacterized protein</fullName>
    </submittedName>
</protein>
<evidence type="ECO:0000313" key="2">
    <source>
        <dbReference type="Proteomes" id="UP001155059"/>
    </source>
</evidence>
<name>A0A9X1YR97_9PSED</name>